<dbReference type="InterPro" id="IPR016161">
    <property type="entry name" value="Ald_DH/histidinol_DH"/>
</dbReference>
<feature type="transmembrane region" description="Helical" evidence="6">
    <location>
        <begin position="442"/>
        <end position="460"/>
    </location>
</feature>
<accession>A0A4Z0A628</accession>
<dbReference type="Proteomes" id="UP000298061">
    <property type="component" value="Unassembled WGS sequence"/>
</dbReference>
<protein>
    <recommendedName>
        <fullName evidence="4">Aldehyde dehydrogenase</fullName>
    </recommendedName>
</protein>
<evidence type="ECO:0000259" key="7">
    <source>
        <dbReference type="Pfam" id="PF00171"/>
    </source>
</evidence>
<dbReference type="GO" id="GO:0004029">
    <property type="term" value="F:aldehyde dehydrogenase (NAD+) activity"/>
    <property type="evidence" value="ECO:0007669"/>
    <property type="project" value="TreeGrafter"/>
</dbReference>
<dbReference type="FunFam" id="3.40.309.10:FF:000025">
    <property type="entry name" value="Aldehyde dehydrogenase"/>
    <property type="match status" value="1"/>
</dbReference>
<dbReference type="Pfam" id="PF00171">
    <property type="entry name" value="Aldedh"/>
    <property type="match status" value="1"/>
</dbReference>
<keyword evidence="6" id="KW-1133">Transmembrane helix</keyword>
<dbReference type="Gene3D" id="3.40.605.10">
    <property type="entry name" value="Aldehyde Dehydrogenase, Chain A, domain 1"/>
    <property type="match status" value="1"/>
</dbReference>
<evidence type="ECO:0000313" key="9">
    <source>
        <dbReference type="Proteomes" id="UP000298061"/>
    </source>
</evidence>
<dbReference type="EMBL" id="SFCI01000106">
    <property type="protein sequence ID" value="TFY82462.1"/>
    <property type="molecule type" value="Genomic_DNA"/>
</dbReference>
<keyword evidence="3" id="KW-0520">NAD</keyword>
<dbReference type="GO" id="GO:0006081">
    <property type="term" value="P:aldehyde metabolic process"/>
    <property type="evidence" value="ECO:0007669"/>
    <property type="project" value="InterPro"/>
</dbReference>
<evidence type="ECO:0000313" key="8">
    <source>
        <dbReference type="EMBL" id="TFY82462.1"/>
    </source>
</evidence>
<comment type="caution">
    <text evidence="8">The sequence shown here is derived from an EMBL/GenBank/DDBJ whole genome shotgun (WGS) entry which is preliminary data.</text>
</comment>
<dbReference type="PANTHER" id="PTHR43570:SF16">
    <property type="entry name" value="ALDEHYDE DEHYDROGENASE TYPE III, ISOFORM Q"/>
    <property type="match status" value="1"/>
</dbReference>
<organism evidence="8 9">
    <name type="scientific">Hericium alpestre</name>
    <dbReference type="NCBI Taxonomy" id="135208"/>
    <lineage>
        <taxon>Eukaryota</taxon>
        <taxon>Fungi</taxon>
        <taxon>Dikarya</taxon>
        <taxon>Basidiomycota</taxon>
        <taxon>Agaricomycotina</taxon>
        <taxon>Agaricomycetes</taxon>
        <taxon>Russulales</taxon>
        <taxon>Hericiaceae</taxon>
        <taxon>Hericium</taxon>
    </lineage>
</organism>
<gene>
    <name evidence="8" type="ORF">EWM64_g1550</name>
</gene>
<sequence>MPAIQEALARDLGRNYVETSILELGNSLGDAKTVYDNVSKWAKPDSIPWQLNWFAMGPKVRKEPKGVALIIFPFNYPVWLSLGPLAGAIAAGCAVVLKPSELTPAYSALIAELIPKYLDPELYTVVNGAVPQSTKLLELPWDHILYTGGGRVARIVLTAAAKTLTPVSTELGGKSPVVIDSNCDLKVVGKRLMWGKTANAGQTCVAPDYVLVEKSFAPALVQACKDALKEFYPDGAEKSDSFSHMISAGHFDRLKGLIDNTKGEIVYGGGANKDTLFIEPTLVLGVDANDSLMSEELFGPVLPIVLVKDVDEAIDFINARDHPLALYVFSKSSAFKAKVLDNTQSGAALVNDVLVHALVEGFPFGGIGPSGSGAHKGKFGFDMFTHLRPTLDSPSWVEDAHELPLPSLHAKARNIEWMMVPSLPARPSGLPLVGGGKTANRWGVWLLIAAAAAGVGLIRARRSA</sequence>
<comment type="similarity">
    <text evidence="1 4">Belongs to the aldehyde dehydrogenase family.</text>
</comment>
<dbReference type="InterPro" id="IPR012394">
    <property type="entry name" value="Aldehyde_DH_NAD(P)"/>
</dbReference>
<dbReference type="GO" id="GO:0005737">
    <property type="term" value="C:cytoplasm"/>
    <property type="evidence" value="ECO:0007669"/>
    <property type="project" value="TreeGrafter"/>
</dbReference>
<feature type="domain" description="Aldehyde dehydrogenase" evidence="7">
    <location>
        <begin position="5"/>
        <end position="387"/>
    </location>
</feature>
<feature type="active site" evidence="5">
    <location>
        <position position="170"/>
    </location>
</feature>
<evidence type="ECO:0000256" key="4">
    <source>
        <dbReference type="PIRNR" id="PIRNR036492"/>
    </source>
</evidence>
<proteinExistence type="inferred from homology"/>
<evidence type="ECO:0000256" key="6">
    <source>
        <dbReference type="SAM" id="Phobius"/>
    </source>
</evidence>
<keyword evidence="2 4" id="KW-0560">Oxidoreductase</keyword>
<dbReference type="InterPro" id="IPR015590">
    <property type="entry name" value="Aldehyde_DH_dom"/>
</dbReference>
<dbReference type="STRING" id="135208.A0A4Z0A628"/>
<keyword evidence="9" id="KW-1185">Reference proteome</keyword>
<dbReference type="InterPro" id="IPR016163">
    <property type="entry name" value="Ald_DH_C"/>
</dbReference>
<feature type="active site" evidence="5">
    <location>
        <position position="204"/>
    </location>
</feature>
<dbReference type="Gene3D" id="3.40.309.10">
    <property type="entry name" value="Aldehyde Dehydrogenase, Chain A, domain 2"/>
    <property type="match status" value="1"/>
</dbReference>
<dbReference type="OrthoDB" id="440325at2759"/>
<keyword evidence="6" id="KW-0812">Transmembrane</keyword>
<dbReference type="InterPro" id="IPR016162">
    <property type="entry name" value="Ald_DH_N"/>
</dbReference>
<evidence type="ECO:0000256" key="5">
    <source>
        <dbReference type="PIRSR" id="PIRSR036492-1"/>
    </source>
</evidence>
<evidence type="ECO:0000256" key="1">
    <source>
        <dbReference type="ARBA" id="ARBA00009986"/>
    </source>
</evidence>
<dbReference type="PIRSF" id="PIRSF036492">
    <property type="entry name" value="ALDH"/>
    <property type="match status" value="1"/>
</dbReference>
<dbReference type="SUPFAM" id="SSF53720">
    <property type="entry name" value="ALDH-like"/>
    <property type="match status" value="1"/>
</dbReference>
<dbReference type="PANTHER" id="PTHR43570">
    <property type="entry name" value="ALDEHYDE DEHYDROGENASE"/>
    <property type="match status" value="1"/>
</dbReference>
<name>A0A4Z0A628_9AGAM</name>
<evidence type="ECO:0000256" key="2">
    <source>
        <dbReference type="ARBA" id="ARBA00023002"/>
    </source>
</evidence>
<keyword evidence="6" id="KW-0472">Membrane</keyword>
<dbReference type="AlphaFoldDB" id="A0A4Z0A628"/>
<evidence type="ECO:0000256" key="3">
    <source>
        <dbReference type="ARBA" id="ARBA00023027"/>
    </source>
</evidence>
<reference evidence="8 9" key="1">
    <citation type="submission" date="2019-02" db="EMBL/GenBank/DDBJ databases">
        <title>Genome sequencing of the rare red list fungi Hericium alpestre (H. flagellum).</title>
        <authorList>
            <person name="Buettner E."/>
            <person name="Kellner H."/>
        </authorList>
    </citation>
    <scope>NUCLEOTIDE SEQUENCE [LARGE SCALE GENOMIC DNA]</scope>
    <source>
        <strain evidence="8 9">DSM 108284</strain>
    </source>
</reference>